<dbReference type="EMBL" id="JAIZAY010000007">
    <property type="protein sequence ID" value="KAJ8038457.1"/>
    <property type="molecule type" value="Genomic_DNA"/>
</dbReference>
<evidence type="ECO:0000313" key="3">
    <source>
        <dbReference type="EMBL" id="KAJ8038457.1"/>
    </source>
</evidence>
<gene>
    <name evidence="3" type="ORF">HOLleu_15888</name>
</gene>
<sequence length="191" mass="21553">MAGILCVVYLMASKRTAQSYPSNDSSQSYLKESKEATVEFSYKEESHTEIVKVEGHGQVVTVTDVKDGFIVTLDYKRGIAVVKNTSSSQCFFTRLENFPEFQTEDMDNLRPILVEEVNEMPQTPHTEETVNLRRSDIIPWDYVQVTSDPSIAGQCIDATSYWLQVSPTHSVQRRDEGCGCVIIIIIIIIVH</sequence>
<proteinExistence type="predicted"/>
<feature type="domain" description="BRICHOS" evidence="2">
    <location>
        <begin position="63"/>
        <end position="163"/>
    </location>
</feature>
<evidence type="ECO:0000259" key="2">
    <source>
        <dbReference type="PROSITE" id="PS50869"/>
    </source>
</evidence>
<evidence type="ECO:0000256" key="1">
    <source>
        <dbReference type="ARBA" id="ARBA00023157"/>
    </source>
</evidence>
<dbReference type="Proteomes" id="UP001152320">
    <property type="component" value="Chromosome 7"/>
</dbReference>
<comment type="caution">
    <text evidence="3">The sequence shown here is derived from an EMBL/GenBank/DDBJ whole genome shotgun (WGS) entry which is preliminary data.</text>
</comment>
<accession>A0A9Q1H7F3</accession>
<dbReference type="InterPro" id="IPR007084">
    <property type="entry name" value="BRICHOS_dom"/>
</dbReference>
<keyword evidence="4" id="KW-1185">Reference proteome</keyword>
<dbReference type="PROSITE" id="PS50869">
    <property type="entry name" value="BRICHOS"/>
    <property type="match status" value="1"/>
</dbReference>
<keyword evidence="1" id="KW-1015">Disulfide bond</keyword>
<protein>
    <recommendedName>
        <fullName evidence="2">BRICHOS domain-containing protein</fullName>
    </recommendedName>
</protein>
<evidence type="ECO:0000313" key="4">
    <source>
        <dbReference type="Proteomes" id="UP001152320"/>
    </source>
</evidence>
<dbReference type="AlphaFoldDB" id="A0A9Q1H7F3"/>
<reference evidence="3" key="1">
    <citation type="submission" date="2021-10" db="EMBL/GenBank/DDBJ databases">
        <title>Tropical sea cucumber genome reveals ecological adaptation and Cuvierian tubules defense mechanism.</title>
        <authorList>
            <person name="Chen T."/>
        </authorList>
    </citation>
    <scope>NUCLEOTIDE SEQUENCE</scope>
    <source>
        <strain evidence="3">Nanhai2018</strain>
        <tissue evidence="3">Muscle</tissue>
    </source>
</reference>
<name>A0A9Q1H7F3_HOLLE</name>
<organism evidence="3 4">
    <name type="scientific">Holothuria leucospilota</name>
    <name type="common">Black long sea cucumber</name>
    <name type="synonym">Mertensiothuria leucospilota</name>
    <dbReference type="NCBI Taxonomy" id="206669"/>
    <lineage>
        <taxon>Eukaryota</taxon>
        <taxon>Metazoa</taxon>
        <taxon>Echinodermata</taxon>
        <taxon>Eleutherozoa</taxon>
        <taxon>Echinozoa</taxon>
        <taxon>Holothuroidea</taxon>
        <taxon>Aspidochirotacea</taxon>
        <taxon>Aspidochirotida</taxon>
        <taxon>Holothuriidae</taxon>
        <taxon>Holothuria</taxon>
    </lineage>
</organism>